<evidence type="ECO:0000313" key="7">
    <source>
        <dbReference type="EMBL" id="CAF0952203.1"/>
    </source>
</evidence>
<dbReference type="Proteomes" id="UP000663860">
    <property type="component" value="Unassembled WGS sequence"/>
</dbReference>
<dbReference type="InterPro" id="IPR050216">
    <property type="entry name" value="LRR_domain-containing"/>
</dbReference>
<reference evidence="7" key="1">
    <citation type="submission" date="2021-02" db="EMBL/GenBank/DDBJ databases">
        <authorList>
            <person name="Nowell W R."/>
        </authorList>
    </citation>
    <scope>NUCLEOTIDE SEQUENCE</scope>
</reference>
<gene>
    <name evidence="7" type="ORF">IZO911_LOCUS15068</name>
    <name evidence="8" type="ORF">KXQ929_LOCUS720</name>
</gene>
<feature type="region of interest" description="Disordered" evidence="4">
    <location>
        <begin position="1132"/>
        <end position="1151"/>
    </location>
</feature>
<name>A0A814D4N7_9BILA</name>
<dbReference type="PROSITE" id="PS50003">
    <property type="entry name" value="PH_DOMAIN"/>
    <property type="match status" value="1"/>
</dbReference>
<dbReference type="SMART" id="SM00233">
    <property type="entry name" value="PH"/>
    <property type="match status" value="1"/>
</dbReference>
<feature type="region of interest" description="Disordered" evidence="4">
    <location>
        <begin position="1165"/>
        <end position="1190"/>
    </location>
</feature>
<dbReference type="EMBL" id="CAJNOE010000128">
    <property type="protein sequence ID" value="CAF0952203.1"/>
    <property type="molecule type" value="Genomic_DNA"/>
</dbReference>
<dbReference type="Gene3D" id="3.60.40.10">
    <property type="entry name" value="PPM-type phosphatase domain"/>
    <property type="match status" value="1"/>
</dbReference>
<dbReference type="SUPFAM" id="SSF52058">
    <property type="entry name" value="L domain-like"/>
    <property type="match status" value="2"/>
</dbReference>
<dbReference type="PROSITE" id="PS51450">
    <property type="entry name" value="LRR"/>
    <property type="match status" value="5"/>
</dbReference>
<dbReference type="Pfam" id="PF23010">
    <property type="entry name" value="RA_3"/>
    <property type="match status" value="1"/>
</dbReference>
<dbReference type="GO" id="GO:0005737">
    <property type="term" value="C:cytoplasm"/>
    <property type="evidence" value="ECO:0007669"/>
    <property type="project" value="TreeGrafter"/>
</dbReference>
<dbReference type="Gene3D" id="2.30.29.30">
    <property type="entry name" value="Pleckstrin-homology domain (PH domain)/Phosphotyrosine-binding domain (PTB)"/>
    <property type="match status" value="1"/>
</dbReference>
<dbReference type="Pfam" id="PF00481">
    <property type="entry name" value="PP2C"/>
    <property type="match status" value="1"/>
</dbReference>
<dbReference type="InterPro" id="IPR032675">
    <property type="entry name" value="LRR_dom_sf"/>
</dbReference>
<dbReference type="Pfam" id="PF00560">
    <property type="entry name" value="LRR_1"/>
    <property type="match status" value="1"/>
</dbReference>
<feature type="domain" description="PPM-type phosphatase" evidence="6">
    <location>
        <begin position="800"/>
        <end position="1072"/>
    </location>
</feature>
<evidence type="ECO:0000256" key="3">
    <source>
        <dbReference type="ARBA" id="ARBA00022737"/>
    </source>
</evidence>
<dbReference type="SUPFAM" id="SSF50729">
    <property type="entry name" value="PH domain-like"/>
    <property type="match status" value="1"/>
</dbReference>
<evidence type="ECO:0000259" key="6">
    <source>
        <dbReference type="PROSITE" id="PS51746"/>
    </source>
</evidence>
<evidence type="ECO:0000256" key="1">
    <source>
        <dbReference type="ARBA" id="ARBA00022614"/>
    </source>
</evidence>
<comment type="caution">
    <text evidence="7">The sequence shown here is derived from an EMBL/GenBank/DDBJ whole genome shotgun (WGS) entry which is preliminary data.</text>
</comment>
<organism evidence="7 9">
    <name type="scientific">Adineta steineri</name>
    <dbReference type="NCBI Taxonomy" id="433720"/>
    <lineage>
        <taxon>Eukaryota</taxon>
        <taxon>Metazoa</taxon>
        <taxon>Spiralia</taxon>
        <taxon>Gnathifera</taxon>
        <taxon>Rotifera</taxon>
        <taxon>Eurotatoria</taxon>
        <taxon>Bdelloidea</taxon>
        <taxon>Adinetida</taxon>
        <taxon>Adinetidae</taxon>
        <taxon>Adineta</taxon>
    </lineage>
</organism>
<dbReference type="Gene3D" id="3.80.10.10">
    <property type="entry name" value="Ribonuclease Inhibitor"/>
    <property type="match status" value="5"/>
</dbReference>
<dbReference type="SUPFAM" id="SSF81606">
    <property type="entry name" value="PP2C-like"/>
    <property type="match status" value="1"/>
</dbReference>
<protein>
    <recommendedName>
        <fullName evidence="10">PH domain-containing protein</fullName>
    </recommendedName>
</protein>
<dbReference type="GO" id="GO:0046872">
    <property type="term" value="F:metal ion binding"/>
    <property type="evidence" value="ECO:0007669"/>
    <property type="project" value="UniProtKB-KW"/>
</dbReference>
<dbReference type="InterPro" id="IPR001932">
    <property type="entry name" value="PPM-type_phosphatase-like_dom"/>
</dbReference>
<evidence type="ECO:0000313" key="9">
    <source>
        <dbReference type="Proteomes" id="UP000663860"/>
    </source>
</evidence>
<evidence type="ECO:0000259" key="5">
    <source>
        <dbReference type="PROSITE" id="PS50003"/>
    </source>
</evidence>
<dbReference type="InterPro" id="IPR003591">
    <property type="entry name" value="Leu-rich_rpt_typical-subtyp"/>
</dbReference>
<dbReference type="InterPro" id="IPR036457">
    <property type="entry name" value="PPM-type-like_dom_sf"/>
</dbReference>
<evidence type="ECO:0000256" key="4">
    <source>
        <dbReference type="SAM" id="MobiDB-lite"/>
    </source>
</evidence>
<keyword evidence="1" id="KW-0433">Leucine-rich repeat</keyword>
<dbReference type="EMBL" id="CAJOBB010000018">
    <property type="protein sequence ID" value="CAF3513079.1"/>
    <property type="molecule type" value="Genomic_DNA"/>
</dbReference>
<evidence type="ECO:0000313" key="8">
    <source>
        <dbReference type="EMBL" id="CAF3513079.1"/>
    </source>
</evidence>
<feature type="domain" description="PH" evidence="5">
    <location>
        <begin position="154"/>
        <end position="248"/>
    </location>
</feature>
<dbReference type="SMART" id="SM00332">
    <property type="entry name" value="PP2Cc"/>
    <property type="match status" value="1"/>
</dbReference>
<keyword evidence="2" id="KW-0479">Metal-binding</keyword>
<feature type="region of interest" description="Disordered" evidence="4">
    <location>
        <begin position="1379"/>
        <end position="1417"/>
    </location>
</feature>
<evidence type="ECO:0008006" key="10">
    <source>
        <dbReference type="Google" id="ProtNLM"/>
    </source>
</evidence>
<feature type="compositionally biased region" description="Low complexity" evidence="4">
    <location>
        <begin position="1386"/>
        <end position="1401"/>
    </location>
</feature>
<feature type="region of interest" description="Disordered" evidence="4">
    <location>
        <begin position="1247"/>
        <end position="1314"/>
    </location>
</feature>
<dbReference type="PROSITE" id="PS51746">
    <property type="entry name" value="PPM_2"/>
    <property type="match status" value="1"/>
</dbReference>
<feature type="compositionally biased region" description="Polar residues" evidence="4">
    <location>
        <begin position="1407"/>
        <end position="1417"/>
    </location>
</feature>
<dbReference type="PANTHER" id="PTHR48051:SF54">
    <property type="entry name" value="LEUCINE-RICH REPEAT-CONTAINING PROTEIN"/>
    <property type="match status" value="1"/>
</dbReference>
<dbReference type="SMART" id="SM00365">
    <property type="entry name" value="LRR_SD22"/>
    <property type="match status" value="6"/>
</dbReference>
<evidence type="ECO:0000256" key="2">
    <source>
        <dbReference type="ARBA" id="ARBA00022723"/>
    </source>
</evidence>
<dbReference type="Pfam" id="PF00169">
    <property type="entry name" value="PH"/>
    <property type="match status" value="1"/>
</dbReference>
<dbReference type="Pfam" id="PF13855">
    <property type="entry name" value="LRR_8"/>
    <property type="match status" value="2"/>
</dbReference>
<dbReference type="PANTHER" id="PTHR48051">
    <property type="match status" value="1"/>
</dbReference>
<dbReference type="Proteomes" id="UP000663868">
    <property type="component" value="Unassembled WGS sequence"/>
</dbReference>
<feature type="compositionally biased region" description="Low complexity" evidence="4">
    <location>
        <begin position="1165"/>
        <end position="1174"/>
    </location>
</feature>
<dbReference type="SMART" id="SM00369">
    <property type="entry name" value="LRR_TYP"/>
    <property type="match status" value="15"/>
</dbReference>
<accession>A0A814D4N7</accession>
<dbReference type="CDD" id="cd17213">
    <property type="entry name" value="RA_PHLPP"/>
    <property type="match status" value="1"/>
</dbReference>
<dbReference type="SMART" id="SM00364">
    <property type="entry name" value="LRR_BAC"/>
    <property type="match status" value="8"/>
</dbReference>
<dbReference type="InterPro" id="IPR011993">
    <property type="entry name" value="PH-like_dom_sf"/>
</dbReference>
<proteinExistence type="predicted"/>
<dbReference type="InterPro" id="IPR001611">
    <property type="entry name" value="Leu-rich_rpt"/>
</dbReference>
<sequence length="1417" mass="160009">MTPPAGDNAALPNLTSAFSSINQINQNNTNNIDEWLLLDSNNGFIRLYDPNDASSSYPRSKLVPCTMWTTIEQICSRLNNDLDPRTWYAQYHGDRIQHLRPDEKPLFIQHNYLLSIGFSSVQRLQQEGDKHDLGYLIRFLSDRLIIDPKIQPRSLSTLAWIRKGKLIRKWIKRKCVISTSRLTVYPDANTNPCVIELQRASVEEVHSRDKPFCLKLTVDDGKGEALFMALNNDEEYSRWLKRLRKTTNKLPDIADYSSSHLELIPKTLFVNPKLAVLNLRHNNLLMRPSDEAVFTAGWLDDLTRFQHLTCLNLADNDLKIFPNVICHLPRIVDLNLASNGIDSIPSDIDKLQNLEVLNLQSNRLSNLPDEIENLKRLRDFYLDFNLFKDIPISLARLTNVRYSDVSHLSLAGNHIRKLSVDSIQYLEHCRQLDLRMNQVKFDENDFLLLNQLIHLTYIDLSHNYRIYELDLRSLNNLEQINCSYNNTSRLILNGHSLKQLNASHNKLKHIDVITPPINLVQLDISSNEFQNLPDWLNEDNLSLERLIADHNRINVLPNKFFTSSKRLQYIRLNHNRLLQLPEKITNCNIETLLLHSNRIEQLPVNFLKNMHRLKILNLSSNQLISLPLPNDRTDLNRLQELYLSCNELDDDVFALISRYERLKILYLAYNKLEQLDDVSLSKLVSLTDLNLSGNNIQSLPQTALSSMENLQGLYLHSNQLRAIPDLRQLNSLKVLDLSFNAIDSASIDNLFPPSLTILDLSGNQAINIQRDSLKSLSQKTVSLINISGLSDISSDTSLWTVGFAQSSGSRNRLAITTVNEGSFNYSANDALFAMFDGGLNNEVPLILKHKLPDILKYEYEQCDQANVYLKHTFLTLQKRLKTTGQRLGAASTVVHIRSLTPLNTINSNVYSSTTTTSSSSSQTENNFRFELNAANVGHCEAILCRSSIIHPLTRRFTIPHDEGEGKRVRKTPNIIINEDNALNAITSQTRMLGCSFLYPAVLPTPHISSFILSKNDEFFIIANNLLWQHLSHEEAVRTIRSIHNPVLASKKLVDIAQSYGAKENLAVLIVRFNFQKKIYHIPNTPYQQPRLSRQQTYSANTSSGMYSVLISEHSPIASPLMPLLDSTGYLSVGELSGGDEDDSNEEHHSSNIHLNPMSEYFYHQSDQASSSSDAPATLNDSTQNRLLSRSGRTSLLATSLTDTSNLSDRRNERIFQSDTKLFNFPASNAQPIRIVPSDLTIVSEIISTSPPPNSLSRTKRIKNPSLSGDCPPSARTGRYRKKLTPPARPPLGYSKPPKTEYSSNSDISNEGCDYDYSPAYPAGLRPVADAVLSASSSDEDDDDFSYVVDQMSLASTNTNTDCQQQSPNEFSFYVRKHYPSTSSTTPSAVNSTLTSSSATTNNPPPQASSLPNKITRL</sequence>
<dbReference type="InterPro" id="IPR001849">
    <property type="entry name" value="PH_domain"/>
</dbReference>
<dbReference type="CDD" id="cd00143">
    <property type="entry name" value="PP2Cc"/>
    <property type="match status" value="1"/>
</dbReference>
<dbReference type="InterPro" id="IPR055071">
    <property type="entry name" value="RA_PHLPP-like"/>
</dbReference>
<keyword evidence="3" id="KW-0677">Repeat</keyword>